<dbReference type="GO" id="GO:0046983">
    <property type="term" value="F:protein dimerization activity"/>
    <property type="evidence" value="ECO:0007669"/>
    <property type="project" value="InterPro"/>
</dbReference>
<dbReference type="GO" id="GO:0003700">
    <property type="term" value="F:DNA-binding transcription factor activity"/>
    <property type="evidence" value="ECO:0007669"/>
    <property type="project" value="InterPro"/>
</dbReference>
<dbReference type="Gene3D" id="3.40.1810.10">
    <property type="entry name" value="Transcription factor, MADS-box"/>
    <property type="match status" value="1"/>
</dbReference>
<sequence length="262" mass="30662">MGRGKIEMKRIENSTSMQVTFCKRRVGLVKKARELSILCDAHVALIVFSSSGRLFEYAGGRSMSEILQAYCDATHNEDRSRPIFHEAKDTTDFEAELVYLKEELERLRKEGRRRNGETAALETLSMEELVRLEGEVESSLSSIRERQEQLRARQKEESVRKEEELLRENEKLRKEVEELQRARWQGCGLQMENATSACSSYSASREEMMDSDDHHSDTFLQLRACWKRAEEYRWKSRDGAEFKIYGETWMIWIGILTVNIWT</sequence>
<dbReference type="CDD" id="cd00265">
    <property type="entry name" value="MADS_MEF2_like"/>
    <property type="match status" value="1"/>
</dbReference>
<dbReference type="Proteomes" id="UP000886520">
    <property type="component" value="Chromosome 18"/>
</dbReference>
<evidence type="ECO:0000313" key="10">
    <source>
        <dbReference type="Proteomes" id="UP000886520"/>
    </source>
</evidence>
<keyword evidence="3" id="KW-0238">DNA-binding</keyword>
<dbReference type="Pfam" id="PF01486">
    <property type="entry name" value="K-box"/>
    <property type="match status" value="1"/>
</dbReference>
<dbReference type="PROSITE" id="PS51297">
    <property type="entry name" value="K_BOX"/>
    <property type="match status" value="1"/>
</dbReference>
<feature type="domain" description="MADS-box" evidence="7">
    <location>
        <begin position="1"/>
        <end position="61"/>
    </location>
</feature>
<dbReference type="PROSITE" id="PS50066">
    <property type="entry name" value="MADS_BOX_2"/>
    <property type="match status" value="1"/>
</dbReference>
<dbReference type="InterPro" id="IPR033896">
    <property type="entry name" value="MEF2-like_N"/>
</dbReference>
<evidence type="ECO:0000313" key="9">
    <source>
        <dbReference type="EMBL" id="KAI5066131.1"/>
    </source>
</evidence>
<dbReference type="GO" id="GO:0000977">
    <property type="term" value="F:RNA polymerase II transcription regulatory region sequence-specific DNA binding"/>
    <property type="evidence" value="ECO:0007669"/>
    <property type="project" value="InterPro"/>
</dbReference>
<dbReference type="InterPro" id="IPR036879">
    <property type="entry name" value="TF_MADSbox_sf"/>
</dbReference>
<reference evidence="9" key="1">
    <citation type="submission" date="2021-01" db="EMBL/GenBank/DDBJ databases">
        <title>Adiantum capillus-veneris genome.</title>
        <authorList>
            <person name="Fang Y."/>
            <person name="Liao Q."/>
        </authorList>
    </citation>
    <scope>NUCLEOTIDE SEQUENCE</scope>
    <source>
        <strain evidence="9">H3</strain>
        <tissue evidence="9">Leaf</tissue>
    </source>
</reference>
<comment type="subcellular location">
    <subcellularLocation>
        <location evidence="1">Nucleus</location>
    </subcellularLocation>
</comment>
<name>A0A9D4ZB10_ADICA</name>
<dbReference type="InterPro" id="IPR002100">
    <property type="entry name" value="TF_MADSbox"/>
</dbReference>
<evidence type="ECO:0000256" key="1">
    <source>
        <dbReference type="ARBA" id="ARBA00004123"/>
    </source>
</evidence>
<evidence type="ECO:0000256" key="6">
    <source>
        <dbReference type="SAM" id="Coils"/>
    </source>
</evidence>
<dbReference type="AlphaFoldDB" id="A0A9D4ZB10"/>
<dbReference type="PRINTS" id="PR00404">
    <property type="entry name" value="MADSDOMAIN"/>
</dbReference>
<evidence type="ECO:0000256" key="4">
    <source>
        <dbReference type="ARBA" id="ARBA00023163"/>
    </source>
</evidence>
<keyword evidence="5" id="KW-0539">Nucleus</keyword>
<evidence type="ECO:0000259" key="8">
    <source>
        <dbReference type="PROSITE" id="PS51297"/>
    </source>
</evidence>
<dbReference type="InterPro" id="IPR002487">
    <property type="entry name" value="TF_Kbox"/>
</dbReference>
<dbReference type="GO" id="GO:0045944">
    <property type="term" value="P:positive regulation of transcription by RNA polymerase II"/>
    <property type="evidence" value="ECO:0007669"/>
    <property type="project" value="InterPro"/>
</dbReference>
<accession>A0A9D4ZB10</accession>
<keyword evidence="6" id="KW-0175">Coiled coil</keyword>
<gene>
    <name evidence="9" type="ORF">GOP47_0018755</name>
</gene>
<organism evidence="9 10">
    <name type="scientific">Adiantum capillus-veneris</name>
    <name type="common">Maidenhair fern</name>
    <dbReference type="NCBI Taxonomy" id="13818"/>
    <lineage>
        <taxon>Eukaryota</taxon>
        <taxon>Viridiplantae</taxon>
        <taxon>Streptophyta</taxon>
        <taxon>Embryophyta</taxon>
        <taxon>Tracheophyta</taxon>
        <taxon>Polypodiopsida</taxon>
        <taxon>Polypodiidae</taxon>
        <taxon>Polypodiales</taxon>
        <taxon>Pteridineae</taxon>
        <taxon>Pteridaceae</taxon>
        <taxon>Vittarioideae</taxon>
        <taxon>Adiantum</taxon>
    </lineage>
</organism>
<dbReference type="InterPro" id="IPR050142">
    <property type="entry name" value="MADS-box/MEF2_TF"/>
</dbReference>
<evidence type="ECO:0000256" key="5">
    <source>
        <dbReference type="ARBA" id="ARBA00023242"/>
    </source>
</evidence>
<dbReference type="SMART" id="SM00432">
    <property type="entry name" value="MADS"/>
    <property type="match status" value="1"/>
</dbReference>
<dbReference type="Pfam" id="PF00319">
    <property type="entry name" value="SRF-TF"/>
    <property type="match status" value="1"/>
</dbReference>
<feature type="domain" description="K-box" evidence="8">
    <location>
        <begin position="90"/>
        <end position="182"/>
    </location>
</feature>
<keyword evidence="2" id="KW-0805">Transcription regulation</keyword>
<comment type="caution">
    <text evidence="9">The sequence shown here is derived from an EMBL/GenBank/DDBJ whole genome shotgun (WGS) entry which is preliminary data.</text>
</comment>
<keyword evidence="4" id="KW-0804">Transcription</keyword>
<evidence type="ECO:0000259" key="7">
    <source>
        <dbReference type="PROSITE" id="PS50066"/>
    </source>
</evidence>
<feature type="coiled-coil region" evidence="6">
    <location>
        <begin position="144"/>
        <end position="182"/>
    </location>
</feature>
<evidence type="ECO:0000256" key="2">
    <source>
        <dbReference type="ARBA" id="ARBA00023015"/>
    </source>
</evidence>
<dbReference type="OrthoDB" id="1933443at2759"/>
<keyword evidence="10" id="KW-1185">Reference proteome</keyword>
<dbReference type="SUPFAM" id="SSF55455">
    <property type="entry name" value="SRF-like"/>
    <property type="match status" value="1"/>
</dbReference>
<proteinExistence type="predicted"/>
<dbReference type="GO" id="GO:0005634">
    <property type="term" value="C:nucleus"/>
    <property type="evidence" value="ECO:0007669"/>
    <property type="project" value="UniProtKB-SubCell"/>
</dbReference>
<dbReference type="EMBL" id="JABFUD020000018">
    <property type="protein sequence ID" value="KAI5066131.1"/>
    <property type="molecule type" value="Genomic_DNA"/>
</dbReference>
<dbReference type="PANTHER" id="PTHR48019">
    <property type="entry name" value="SERUM RESPONSE FACTOR HOMOLOG"/>
    <property type="match status" value="1"/>
</dbReference>
<evidence type="ECO:0000256" key="3">
    <source>
        <dbReference type="ARBA" id="ARBA00023125"/>
    </source>
</evidence>
<protein>
    <submittedName>
        <fullName evidence="9">Uncharacterized protein</fullName>
    </submittedName>
</protein>